<accession>A0AA37WGB4</accession>
<dbReference type="Proteomes" id="UP001156666">
    <property type="component" value="Unassembled WGS sequence"/>
</dbReference>
<keyword evidence="1" id="KW-0732">Signal</keyword>
<protein>
    <submittedName>
        <fullName evidence="3">Oxidoreductase</fullName>
    </submittedName>
</protein>
<feature type="chain" id="PRO_5041414824" evidence="1">
    <location>
        <begin position="20"/>
        <end position="263"/>
    </location>
</feature>
<organism evidence="3 4">
    <name type="scientific">Portibacter lacus</name>
    <dbReference type="NCBI Taxonomy" id="1099794"/>
    <lineage>
        <taxon>Bacteria</taxon>
        <taxon>Pseudomonadati</taxon>
        <taxon>Bacteroidota</taxon>
        <taxon>Saprospiria</taxon>
        <taxon>Saprospirales</taxon>
        <taxon>Haliscomenobacteraceae</taxon>
        <taxon>Portibacter</taxon>
    </lineage>
</organism>
<feature type="domain" description="AB hydrolase-1" evidence="2">
    <location>
        <begin position="45"/>
        <end position="158"/>
    </location>
</feature>
<dbReference type="RefSeq" id="WP_235291762.1">
    <property type="nucleotide sequence ID" value="NZ_BSOH01000027.1"/>
</dbReference>
<reference evidence="3" key="2">
    <citation type="submission" date="2023-01" db="EMBL/GenBank/DDBJ databases">
        <title>Draft genome sequence of Portibacter lacus strain NBRC 108769.</title>
        <authorList>
            <person name="Sun Q."/>
            <person name="Mori K."/>
        </authorList>
    </citation>
    <scope>NUCLEOTIDE SEQUENCE</scope>
    <source>
        <strain evidence="3">NBRC 108769</strain>
    </source>
</reference>
<evidence type="ECO:0000313" key="3">
    <source>
        <dbReference type="EMBL" id="GLR19542.1"/>
    </source>
</evidence>
<reference evidence="3" key="1">
    <citation type="journal article" date="2014" name="Int. J. Syst. Evol. Microbiol.">
        <title>Complete genome sequence of Corynebacterium casei LMG S-19264T (=DSM 44701T), isolated from a smear-ripened cheese.</title>
        <authorList>
            <consortium name="US DOE Joint Genome Institute (JGI-PGF)"/>
            <person name="Walter F."/>
            <person name="Albersmeier A."/>
            <person name="Kalinowski J."/>
            <person name="Ruckert C."/>
        </authorList>
    </citation>
    <scope>NUCLEOTIDE SEQUENCE</scope>
    <source>
        <strain evidence="3">NBRC 108769</strain>
    </source>
</reference>
<comment type="caution">
    <text evidence="3">The sequence shown here is derived from an EMBL/GenBank/DDBJ whole genome shotgun (WGS) entry which is preliminary data.</text>
</comment>
<dbReference type="InterPro" id="IPR050266">
    <property type="entry name" value="AB_hydrolase_sf"/>
</dbReference>
<dbReference type="AlphaFoldDB" id="A0AA37WGB4"/>
<keyword evidence="4" id="KW-1185">Reference proteome</keyword>
<dbReference type="SUPFAM" id="SSF53474">
    <property type="entry name" value="alpha/beta-Hydrolases"/>
    <property type="match status" value="1"/>
</dbReference>
<sequence length="263" mass="29943">MIKITNLIFLILMTTAAISQVPKKSELVHINGKKIYYEAYGEGSPLILLHGYTQSSISWKPYVKDFENEYEVYIIDLTGHGQSEPFKEELSIKSVAHDLDALIQYLQLEKVKAIGFSFGGDVLYQLALINPPLVTSMITIGAVGTWSIKDFPDYLQAFTFENRNNFPWLQTLHKGDEQIIGMMEQFKNYTVRLSDLDLQTIKPEVLIMVGDNDEGMDFIEVFRAKKNLPKSDLWVLPNVAHGAHEGETREEFIIKANAFLSKF</sequence>
<dbReference type="PANTHER" id="PTHR43798">
    <property type="entry name" value="MONOACYLGLYCEROL LIPASE"/>
    <property type="match status" value="1"/>
</dbReference>
<proteinExistence type="predicted"/>
<dbReference type="InterPro" id="IPR000073">
    <property type="entry name" value="AB_hydrolase_1"/>
</dbReference>
<evidence type="ECO:0000259" key="2">
    <source>
        <dbReference type="Pfam" id="PF00561"/>
    </source>
</evidence>
<dbReference type="InterPro" id="IPR029058">
    <property type="entry name" value="AB_hydrolase_fold"/>
</dbReference>
<feature type="signal peptide" evidence="1">
    <location>
        <begin position="1"/>
        <end position="19"/>
    </location>
</feature>
<dbReference type="Gene3D" id="3.40.50.1820">
    <property type="entry name" value="alpha/beta hydrolase"/>
    <property type="match status" value="1"/>
</dbReference>
<dbReference type="Pfam" id="PF00561">
    <property type="entry name" value="Abhydrolase_1"/>
    <property type="match status" value="1"/>
</dbReference>
<evidence type="ECO:0000256" key="1">
    <source>
        <dbReference type="SAM" id="SignalP"/>
    </source>
</evidence>
<gene>
    <name evidence="3" type="ORF">GCM10007940_41580</name>
</gene>
<name>A0AA37WGB4_9BACT</name>
<evidence type="ECO:0000313" key="4">
    <source>
        <dbReference type="Proteomes" id="UP001156666"/>
    </source>
</evidence>
<dbReference type="EMBL" id="BSOH01000027">
    <property type="protein sequence ID" value="GLR19542.1"/>
    <property type="molecule type" value="Genomic_DNA"/>
</dbReference>